<feature type="chain" id="PRO_5029783954" description="Arabinogalactan protein" evidence="2">
    <location>
        <begin position="30"/>
        <end position="65"/>
    </location>
</feature>
<keyword evidence="1" id="KW-0812">Transmembrane</keyword>
<keyword evidence="2" id="KW-0732">Signal</keyword>
<dbReference type="EMBL" id="JABWDY010043740">
    <property type="protein sequence ID" value="KAF5175681.1"/>
    <property type="molecule type" value="Genomic_DNA"/>
</dbReference>
<dbReference type="Proteomes" id="UP000554482">
    <property type="component" value="Unassembled WGS sequence"/>
</dbReference>
<feature type="signal peptide" evidence="2">
    <location>
        <begin position="1"/>
        <end position="29"/>
    </location>
</feature>
<evidence type="ECO:0000313" key="3">
    <source>
        <dbReference type="EMBL" id="KAF5175681.1"/>
    </source>
</evidence>
<keyword evidence="1" id="KW-1133">Transmembrane helix</keyword>
<evidence type="ECO:0000256" key="1">
    <source>
        <dbReference type="SAM" id="Phobius"/>
    </source>
</evidence>
<reference evidence="3 4" key="1">
    <citation type="submission" date="2020-06" db="EMBL/GenBank/DDBJ databases">
        <title>Transcriptomic and genomic resources for Thalictrum thalictroides and T. hernandezii: Facilitating candidate gene discovery in an emerging model plant lineage.</title>
        <authorList>
            <person name="Arias T."/>
            <person name="Riano-Pachon D.M."/>
            <person name="Di Stilio V.S."/>
        </authorList>
    </citation>
    <scope>NUCLEOTIDE SEQUENCE [LARGE SCALE GENOMIC DNA]</scope>
    <source>
        <strain evidence="4">cv. WT478/WT964</strain>
        <tissue evidence="3">Leaves</tissue>
    </source>
</reference>
<protein>
    <recommendedName>
        <fullName evidence="5">Arabinogalactan protein</fullName>
    </recommendedName>
</protein>
<proteinExistence type="predicted"/>
<sequence length="65" mass="6696">MASLSFNASVFALMVTVFASFIFIGGAQTADAPAPPPASGSALVSPSFATFFISFTILPFGSLFR</sequence>
<feature type="transmembrane region" description="Helical" evidence="1">
    <location>
        <begin position="45"/>
        <end position="64"/>
    </location>
</feature>
<name>A0A7J6UT93_THATH</name>
<accession>A0A7J6UT93</accession>
<keyword evidence="1" id="KW-0472">Membrane</keyword>
<gene>
    <name evidence="3" type="ORF">FRX31_034732</name>
</gene>
<dbReference type="AlphaFoldDB" id="A0A7J6UT93"/>
<evidence type="ECO:0000313" key="4">
    <source>
        <dbReference type="Proteomes" id="UP000554482"/>
    </source>
</evidence>
<keyword evidence="4" id="KW-1185">Reference proteome</keyword>
<comment type="caution">
    <text evidence="3">The sequence shown here is derived from an EMBL/GenBank/DDBJ whole genome shotgun (WGS) entry which is preliminary data.</text>
</comment>
<evidence type="ECO:0008006" key="5">
    <source>
        <dbReference type="Google" id="ProtNLM"/>
    </source>
</evidence>
<organism evidence="3 4">
    <name type="scientific">Thalictrum thalictroides</name>
    <name type="common">Rue-anemone</name>
    <name type="synonym">Anemone thalictroides</name>
    <dbReference type="NCBI Taxonomy" id="46969"/>
    <lineage>
        <taxon>Eukaryota</taxon>
        <taxon>Viridiplantae</taxon>
        <taxon>Streptophyta</taxon>
        <taxon>Embryophyta</taxon>
        <taxon>Tracheophyta</taxon>
        <taxon>Spermatophyta</taxon>
        <taxon>Magnoliopsida</taxon>
        <taxon>Ranunculales</taxon>
        <taxon>Ranunculaceae</taxon>
        <taxon>Thalictroideae</taxon>
        <taxon>Thalictrum</taxon>
    </lineage>
</organism>
<evidence type="ECO:0000256" key="2">
    <source>
        <dbReference type="SAM" id="SignalP"/>
    </source>
</evidence>